<gene>
    <name evidence="3" type="ORF">ACEWY4_007688</name>
</gene>
<feature type="compositionally biased region" description="Basic and acidic residues" evidence="1">
    <location>
        <begin position="1"/>
        <end position="58"/>
    </location>
</feature>
<proteinExistence type="predicted"/>
<sequence length="188" mass="21768">MANKKEVRGEERGRRKERGSERSKKDETSRGRTDRQRKQEAGEQMIRKECRGKEERQKERKNKGKRSENANMKQGGKGRPNVYNQWKEDRMIGALEEYKEALEKGAKVSVNHLSRAWGVPRATLQRRVRGEVSGGQHSSGRKPYLPEEAERELVAILKTLAQRGFPLTKRTVQQVAFDYAAKYRASQR</sequence>
<dbReference type="InterPro" id="IPR007889">
    <property type="entry name" value="HTH_Psq"/>
</dbReference>
<feature type="domain" description="HTH psq-type" evidence="2">
    <location>
        <begin position="87"/>
        <end position="132"/>
    </location>
</feature>
<dbReference type="SUPFAM" id="SSF46689">
    <property type="entry name" value="Homeodomain-like"/>
    <property type="match status" value="1"/>
</dbReference>
<dbReference type="AlphaFoldDB" id="A0ABD1K8R9"/>
<dbReference type="EMBL" id="JBHFQA010000007">
    <property type="protein sequence ID" value="KAL2095540.1"/>
    <property type="molecule type" value="Genomic_DNA"/>
</dbReference>
<reference evidence="3 4" key="1">
    <citation type="submission" date="2024-09" db="EMBL/GenBank/DDBJ databases">
        <title>A chromosome-level genome assembly of Gray's grenadier anchovy, Coilia grayii.</title>
        <authorList>
            <person name="Fu Z."/>
        </authorList>
    </citation>
    <scope>NUCLEOTIDE SEQUENCE [LARGE SCALE GENOMIC DNA]</scope>
    <source>
        <strain evidence="3">G4</strain>
        <tissue evidence="3">Muscle</tissue>
    </source>
</reference>
<keyword evidence="4" id="KW-1185">Reference proteome</keyword>
<dbReference type="Pfam" id="PF05225">
    <property type="entry name" value="HTH_psq"/>
    <property type="match status" value="1"/>
</dbReference>
<name>A0ABD1K8R9_9TELE</name>
<dbReference type="Proteomes" id="UP001591681">
    <property type="component" value="Unassembled WGS sequence"/>
</dbReference>
<evidence type="ECO:0000313" key="4">
    <source>
        <dbReference type="Proteomes" id="UP001591681"/>
    </source>
</evidence>
<organism evidence="3 4">
    <name type="scientific">Coilia grayii</name>
    <name type="common">Gray's grenadier anchovy</name>
    <dbReference type="NCBI Taxonomy" id="363190"/>
    <lineage>
        <taxon>Eukaryota</taxon>
        <taxon>Metazoa</taxon>
        <taxon>Chordata</taxon>
        <taxon>Craniata</taxon>
        <taxon>Vertebrata</taxon>
        <taxon>Euteleostomi</taxon>
        <taxon>Actinopterygii</taxon>
        <taxon>Neopterygii</taxon>
        <taxon>Teleostei</taxon>
        <taxon>Clupei</taxon>
        <taxon>Clupeiformes</taxon>
        <taxon>Clupeoidei</taxon>
        <taxon>Engraulidae</taxon>
        <taxon>Coilinae</taxon>
        <taxon>Coilia</taxon>
    </lineage>
</organism>
<evidence type="ECO:0000256" key="1">
    <source>
        <dbReference type="SAM" id="MobiDB-lite"/>
    </source>
</evidence>
<evidence type="ECO:0000313" key="3">
    <source>
        <dbReference type="EMBL" id="KAL2095540.1"/>
    </source>
</evidence>
<feature type="region of interest" description="Disordered" evidence="1">
    <location>
        <begin position="1"/>
        <end position="85"/>
    </location>
</feature>
<evidence type="ECO:0000259" key="2">
    <source>
        <dbReference type="Pfam" id="PF05225"/>
    </source>
</evidence>
<accession>A0ABD1K8R9</accession>
<dbReference type="InterPro" id="IPR009057">
    <property type="entry name" value="Homeodomain-like_sf"/>
</dbReference>
<comment type="caution">
    <text evidence="3">The sequence shown here is derived from an EMBL/GenBank/DDBJ whole genome shotgun (WGS) entry which is preliminary data.</text>
</comment>
<protein>
    <recommendedName>
        <fullName evidence="2">HTH psq-type domain-containing protein</fullName>
    </recommendedName>
</protein>